<gene>
    <name evidence="2" type="ORF">G2W53_001631</name>
</gene>
<feature type="compositionally biased region" description="Low complexity" evidence="1">
    <location>
        <begin position="15"/>
        <end position="31"/>
    </location>
</feature>
<keyword evidence="3" id="KW-1185">Reference proteome</keyword>
<protein>
    <submittedName>
        <fullName evidence="2">Uncharacterized protein</fullName>
    </submittedName>
</protein>
<sequence length="98" mass="10516">MKRSQMILVNKGSDESGSVGESSSSSNSISSDDSRGEGSSEGCANIEGSNNDGIQDEEKGSVMTRTMDDTVSFCGAKIKWFGAFPRTEFSARRWCTSQ</sequence>
<evidence type="ECO:0000256" key="1">
    <source>
        <dbReference type="SAM" id="MobiDB-lite"/>
    </source>
</evidence>
<evidence type="ECO:0000313" key="3">
    <source>
        <dbReference type="Proteomes" id="UP000634136"/>
    </source>
</evidence>
<evidence type="ECO:0000313" key="2">
    <source>
        <dbReference type="EMBL" id="KAF7844726.1"/>
    </source>
</evidence>
<dbReference type="EMBL" id="JAAIUW010000001">
    <property type="protein sequence ID" value="KAF7844726.1"/>
    <property type="molecule type" value="Genomic_DNA"/>
</dbReference>
<dbReference type="AlphaFoldDB" id="A0A835CKH4"/>
<organism evidence="2 3">
    <name type="scientific">Senna tora</name>
    <dbReference type="NCBI Taxonomy" id="362788"/>
    <lineage>
        <taxon>Eukaryota</taxon>
        <taxon>Viridiplantae</taxon>
        <taxon>Streptophyta</taxon>
        <taxon>Embryophyta</taxon>
        <taxon>Tracheophyta</taxon>
        <taxon>Spermatophyta</taxon>
        <taxon>Magnoliopsida</taxon>
        <taxon>eudicotyledons</taxon>
        <taxon>Gunneridae</taxon>
        <taxon>Pentapetalae</taxon>
        <taxon>rosids</taxon>
        <taxon>fabids</taxon>
        <taxon>Fabales</taxon>
        <taxon>Fabaceae</taxon>
        <taxon>Caesalpinioideae</taxon>
        <taxon>Cassia clade</taxon>
        <taxon>Senna</taxon>
    </lineage>
</organism>
<name>A0A835CKH4_9FABA</name>
<reference evidence="2" key="1">
    <citation type="submission" date="2020-09" db="EMBL/GenBank/DDBJ databases">
        <title>Genome-Enabled Discovery of Anthraquinone Biosynthesis in Senna tora.</title>
        <authorList>
            <person name="Kang S.-H."/>
            <person name="Pandey R.P."/>
            <person name="Lee C.-M."/>
            <person name="Sim J.-S."/>
            <person name="Jeong J.-T."/>
            <person name="Choi B.-S."/>
            <person name="Jung M."/>
            <person name="Ginzburg D."/>
            <person name="Zhao K."/>
            <person name="Won S.Y."/>
            <person name="Oh T.-J."/>
            <person name="Yu Y."/>
            <person name="Kim N.-H."/>
            <person name="Lee O.R."/>
            <person name="Lee T.-H."/>
            <person name="Bashyal P."/>
            <person name="Kim T.-S."/>
            <person name="Lee W.-H."/>
            <person name="Kawkins C."/>
            <person name="Kim C.-K."/>
            <person name="Kim J.S."/>
            <person name="Ahn B.O."/>
            <person name="Rhee S.Y."/>
            <person name="Sohng J.K."/>
        </authorList>
    </citation>
    <scope>NUCLEOTIDE SEQUENCE</scope>
    <source>
        <tissue evidence="2">Leaf</tissue>
    </source>
</reference>
<comment type="caution">
    <text evidence="2">The sequence shown here is derived from an EMBL/GenBank/DDBJ whole genome shotgun (WGS) entry which is preliminary data.</text>
</comment>
<accession>A0A835CKH4</accession>
<proteinExistence type="predicted"/>
<dbReference type="Proteomes" id="UP000634136">
    <property type="component" value="Unassembled WGS sequence"/>
</dbReference>
<feature type="region of interest" description="Disordered" evidence="1">
    <location>
        <begin position="1"/>
        <end position="63"/>
    </location>
</feature>